<accession>A0A2P6VBM8</accession>
<feature type="compositionally biased region" description="Low complexity" evidence="1">
    <location>
        <begin position="81"/>
        <end position="98"/>
    </location>
</feature>
<sequence>MVPQPPAMVPQNLPAQPVALERAGSLNTQRSHSSQREWAAAAAVPASRKAATTSRRPATQASKKGGRRDAALPRAAVPAKQHAQQAQQQTQQQAQQQAQLHQQLERVLSAKASLPPAAQVAAAPAAVELPVALSPIVFSGFPSAGGLPAALQQEQPRQLRPLVHWASHDPSAQRPVKRAATAAPMRSQLDVASLKLSPAAALVAAQPGMPSAATDAGLLRLLFGSALPASWQP</sequence>
<dbReference type="EMBL" id="LHPF02000014">
    <property type="protein sequence ID" value="PSC71486.1"/>
    <property type="molecule type" value="Genomic_DNA"/>
</dbReference>
<comment type="caution">
    <text evidence="2">The sequence shown here is derived from an EMBL/GenBank/DDBJ whole genome shotgun (WGS) entry which is preliminary data.</text>
</comment>
<reference evidence="2 3" key="1">
    <citation type="journal article" date="2018" name="Plant J.">
        <title>Genome sequences of Chlorella sorokiniana UTEX 1602 and Micractinium conductrix SAG 241.80: implications to maltose excretion by a green alga.</title>
        <authorList>
            <person name="Arriola M.B."/>
            <person name="Velmurugan N."/>
            <person name="Zhang Y."/>
            <person name="Plunkett M.H."/>
            <person name="Hondzo H."/>
            <person name="Barney B.M."/>
        </authorList>
    </citation>
    <scope>NUCLEOTIDE SEQUENCE [LARGE SCALE GENOMIC DNA]</scope>
    <source>
        <strain evidence="2 3">SAG 241.80</strain>
    </source>
</reference>
<evidence type="ECO:0000313" key="3">
    <source>
        <dbReference type="Proteomes" id="UP000239649"/>
    </source>
</evidence>
<feature type="region of interest" description="Disordered" evidence="1">
    <location>
        <begin position="1"/>
        <end position="98"/>
    </location>
</feature>
<evidence type="ECO:0000313" key="2">
    <source>
        <dbReference type="EMBL" id="PSC71486.1"/>
    </source>
</evidence>
<feature type="compositionally biased region" description="Polar residues" evidence="1">
    <location>
        <begin position="52"/>
        <end position="62"/>
    </location>
</feature>
<gene>
    <name evidence="2" type="ORF">C2E20_5069</name>
</gene>
<protein>
    <submittedName>
        <fullName evidence="2">Uncharacterized protein</fullName>
    </submittedName>
</protein>
<keyword evidence="3" id="KW-1185">Reference proteome</keyword>
<feature type="compositionally biased region" description="Low complexity" evidence="1">
    <location>
        <begin position="39"/>
        <end position="51"/>
    </location>
</feature>
<dbReference type="AlphaFoldDB" id="A0A2P6VBM8"/>
<dbReference type="Proteomes" id="UP000239649">
    <property type="component" value="Unassembled WGS sequence"/>
</dbReference>
<proteinExistence type="predicted"/>
<evidence type="ECO:0000256" key="1">
    <source>
        <dbReference type="SAM" id="MobiDB-lite"/>
    </source>
</evidence>
<organism evidence="2 3">
    <name type="scientific">Micractinium conductrix</name>
    <dbReference type="NCBI Taxonomy" id="554055"/>
    <lineage>
        <taxon>Eukaryota</taxon>
        <taxon>Viridiplantae</taxon>
        <taxon>Chlorophyta</taxon>
        <taxon>core chlorophytes</taxon>
        <taxon>Trebouxiophyceae</taxon>
        <taxon>Chlorellales</taxon>
        <taxon>Chlorellaceae</taxon>
        <taxon>Chlorella clade</taxon>
        <taxon>Micractinium</taxon>
    </lineage>
</organism>
<name>A0A2P6VBM8_9CHLO</name>